<sequence length="285" mass="32709">MMDEEMEELESVLSEHFGRTPVNSQEVLCDETPLVDPEEPELFIATRVRDYLVRNEDAEDAEATKVRMALAKEEKELNVMSLLKDVDGETTKREKQRKRAKVEFRVEGSATNLHQQYQTTCTEAGSRFIEITAFKEIWRTCLPHIRITGPRDDERDVYNDCIRKNRTAIFPHFKEGPDFGVRVYSIPRQLTFLIDEDQTIGMDGKTSHGPDAVLSMLDWVLQNYESDADTCSIHADNGPVVCYQHGSLVPDLDMAAMEAFPGIVLQTCYRNNVSEKTVRRLWGQW</sequence>
<comment type="caution">
    <text evidence="1">The sequence shown here is derived from an EMBL/GenBank/DDBJ whole genome shotgun (WGS) entry which is preliminary data.</text>
</comment>
<dbReference type="Proteomes" id="UP000828390">
    <property type="component" value="Unassembled WGS sequence"/>
</dbReference>
<accession>A0A9D4L5U0</accession>
<proteinExistence type="predicted"/>
<name>A0A9D4L5U0_DREPO</name>
<reference evidence="1" key="1">
    <citation type="journal article" date="2019" name="bioRxiv">
        <title>The Genome of the Zebra Mussel, Dreissena polymorpha: A Resource for Invasive Species Research.</title>
        <authorList>
            <person name="McCartney M.A."/>
            <person name="Auch B."/>
            <person name="Kono T."/>
            <person name="Mallez S."/>
            <person name="Zhang Y."/>
            <person name="Obille A."/>
            <person name="Becker A."/>
            <person name="Abrahante J.E."/>
            <person name="Garbe J."/>
            <person name="Badalamenti J.P."/>
            <person name="Herman A."/>
            <person name="Mangelson H."/>
            <person name="Liachko I."/>
            <person name="Sullivan S."/>
            <person name="Sone E.D."/>
            <person name="Koren S."/>
            <person name="Silverstein K.A.T."/>
            <person name="Beckman K.B."/>
            <person name="Gohl D.M."/>
        </authorList>
    </citation>
    <scope>NUCLEOTIDE SEQUENCE</scope>
    <source>
        <strain evidence="1">Duluth1</strain>
        <tissue evidence="1">Whole animal</tissue>
    </source>
</reference>
<dbReference type="AlphaFoldDB" id="A0A9D4L5U0"/>
<evidence type="ECO:0000313" key="2">
    <source>
        <dbReference type="Proteomes" id="UP000828390"/>
    </source>
</evidence>
<dbReference type="EMBL" id="JAIWYP010000003">
    <property type="protein sequence ID" value="KAH3852353.1"/>
    <property type="molecule type" value="Genomic_DNA"/>
</dbReference>
<keyword evidence="2" id="KW-1185">Reference proteome</keyword>
<reference evidence="1" key="2">
    <citation type="submission" date="2020-11" db="EMBL/GenBank/DDBJ databases">
        <authorList>
            <person name="McCartney M.A."/>
            <person name="Auch B."/>
            <person name="Kono T."/>
            <person name="Mallez S."/>
            <person name="Becker A."/>
            <person name="Gohl D.M."/>
            <person name="Silverstein K.A.T."/>
            <person name="Koren S."/>
            <person name="Bechman K.B."/>
            <person name="Herman A."/>
            <person name="Abrahante J.E."/>
            <person name="Garbe J."/>
        </authorList>
    </citation>
    <scope>NUCLEOTIDE SEQUENCE</scope>
    <source>
        <strain evidence="1">Duluth1</strain>
        <tissue evidence="1">Whole animal</tissue>
    </source>
</reference>
<gene>
    <name evidence="1" type="ORF">DPMN_094859</name>
</gene>
<evidence type="ECO:0000313" key="1">
    <source>
        <dbReference type="EMBL" id="KAH3852353.1"/>
    </source>
</evidence>
<feature type="non-terminal residue" evidence="1">
    <location>
        <position position="285"/>
    </location>
</feature>
<organism evidence="1 2">
    <name type="scientific">Dreissena polymorpha</name>
    <name type="common">Zebra mussel</name>
    <name type="synonym">Mytilus polymorpha</name>
    <dbReference type="NCBI Taxonomy" id="45954"/>
    <lineage>
        <taxon>Eukaryota</taxon>
        <taxon>Metazoa</taxon>
        <taxon>Spiralia</taxon>
        <taxon>Lophotrochozoa</taxon>
        <taxon>Mollusca</taxon>
        <taxon>Bivalvia</taxon>
        <taxon>Autobranchia</taxon>
        <taxon>Heteroconchia</taxon>
        <taxon>Euheterodonta</taxon>
        <taxon>Imparidentia</taxon>
        <taxon>Neoheterodontei</taxon>
        <taxon>Myida</taxon>
        <taxon>Dreissenoidea</taxon>
        <taxon>Dreissenidae</taxon>
        <taxon>Dreissena</taxon>
    </lineage>
</organism>
<protein>
    <submittedName>
        <fullName evidence="1">Uncharacterized protein</fullName>
    </submittedName>
</protein>